<feature type="transmembrane region" description="Helical" evidence="1">
    <location>
        <begin position="39"/>
        <end position="61"/>
    </location>
</feature>
<dbReference type="Proteomes" id="UP000001626">
    <property type="component" value="Chromosome"/>
</dbReference>
<keyword evidence="1" id="KW-0812">Transmembrane</keyword>
<evidence type="ECO:0000313" key="2">
    <source>
        <dbReference type="EMBL" id="ADL67751.1"/>
    </source>
</evidence>
<evidence type="ECO:0000256" key="1">
    <source>
        <dbReference type="SAM" id="Phobius"/>
    </source>
</evidence>
<organism evidence="2 3">
    <name type="scientific">Thermoanaerobacterium thermosaccharolyticum (strain ATCC 7956 / DSM 571 / NCIMB 9385 / NCA 3814 / NCTC 13789 / WDCM 00135 / 2032)</name>
    <name type="common">Clostridium thermosaccharolyticum</name>
    <dbReference type="NCBI Taxonomy" id="580327"/>
    <lineage>
        <taxon>Bacteria</taxon>
        <taxon>Bacillati</taxon>
        <taxon>Bacillota</taxon>
        <taxon>Clostridia</taxon>
        <taxon>Thermoanaerobacterales</taxon>
        <taxon>Thermoanaerobacteraceae</taxon>
        <taxon>Thermoanaerobacterium</taxon>
    </lineage>
</organism>
<keyword evidence="3" id="KW-1185">Reference proteome</keyword>
<reference evidence="2 3" key="1">
    <citation type="submission" date="2010-08" db="EMBL/GenBank/DDBJ databases">
        <title>Complete sequence of Thermoanaerobacterium thermosaccharolyticum DSM 571.</title>
        <authorList>
            <consortium name="US DOE Joint Genome Institute"/>
            <person name="Lucas S."/>
            <person name="Copeland A."/>
            <person name="Lapidus A."/>
            <person name="Cheng J.-F."/>
            <person name="Bruce D."/>
            <person name="Goodwin L."/>
            <person name="Pitluck S."/>
            <person name="Teshima H."/>
            <person name="Detter J.C."/>
            <person name="Han C."/>
            <person name="Tapia R."/>
            <person name="Land M."/>
            <person name="Hauser L."/>
            <person name="Chang Y.-J."/>
            <person name="Jeffries C."/>
            <person name="Kyrpides N."/>
            <person name="Ivanova N."/>
            <person name="Mikhailova N."/>
            <person name="Hemme C.L."/>
            <person name="Woyke T."/>
        </authorList>
    </citation>
    <scope>NUCLEOTIDE SEQUENCE [LARGE SCALE GENOMIC DNA]</scope>
    <source>
        <strain evidence="3">ATCC 7956 / DSM 571 / NCIMB 9385 / NCA 3814 / NCTC 13789 / WDCM 00135 / 2032</strain>
    </source>
</reference>
<evidence type="ECO:0000313" key="3">
    <source>
        <dbReference type="Proteomes" id="UP000001626"/>
    </source>
</evidence>
<accession>D9TP13</accession>
<feature type="transmembrane region" description="Helical" evidence="1">
    <location>
        <begin position="68"/>
        <end position="88"/>
    </location>
</feature>
<proteinExistence type="predicted"/>
<dbReference type="AlphaFoldDB" id="D9TP13"/>
<dbReference type="HOGENOM" id="CLU_2014205_0_0_9"/>
<dbReference type="EMBL" id="CP002171">
    <property type="protein sequence ID" value="ADL67751.1"/>
    <property type="molecule type" value="Genomic_DNA"/>
</dbReference>
<dbReference type="OrthoDB" id="1730328at2"/>
<feature type="transmembrane region" description="Helical" evidence="1">
    <location>
        <begin position="5"/>
        <end position="27"/>
    </location>
</feature>
<gene>
    <name evidence="2" type="ordered locus">Tthe_0164</name>
</gene>
<dbReference type="KEGG" id="ttm:Tthe_0164"/>
<keyword evidence="1" id="KW-0472">Membrane</keyword>
<name>D9TP13_THETC</name>
<protein>
    <submittedName>
        <fullName evidence="2">Uncharacterized protein</fullName>
    </submittedName>
</protein>
<keyword evidence="1" id="KW-1133">Transmembrane helix</keyword>
<sequence length="123" mass="14171">MKYKIWLGISLILLISTLYIVITFWPNYKGNMFPLFTDITTVFLFIPAYFTLLVGILPYIVTKIIPNITLQLVLITLIFVGSFLYSLSFLEYSLGFKIIISIICSGFGFLYFILSKIVNDKKM</sequence>
<feature type="transmembrane region" description="Helical" evidence="1">
    <location>
        <begin position="94"/>
        <end position="114"/>
    </location>
</feature>